<feature type="active site" evidence="3">
    <location>
        <position position="243"/>
    </location>
</feature>
<proteinExistence type="inferred from homology"/>
<keyword evidence="2" id="KW-0378">Hydrolase</keyword>
<dbReference type="InterPro" id="IPR033140">
    <property type="entry name" value="Lipase_GDXG_put_SER_AS"/>
</dbReference>
<dbReference type="PROSITE" id="PS01173">
    <property type="entry name" value="LIPASE_GDXG_HIS"/>
    <property type="match status" value="1"/>
</dbReference>
<dbReference type="SUPFAM" id="SSF53474">
    <property type="entry name" value="alpha/beta-Hydrolases"/>
    <property type="match status" value="1"/>
</dbReference>
<sequence length="488" mass="53999">MDSTVGLLKFLFPQIPSLATTTLWHSLGQLETSSKWDLKTTLTVQVLRSMMKGGGSSPPSIGKVQRSTLKEPGIKGKIWVAKATMAAPKPEDDDLRQAVFKAIDEMKEGEVEYTKPDLVDTEVEWTGFRPDAGKDETLPDISEEEKYKRLMGEPTRTSGTTLLYFHGGAYYLCDPSTHRQLTSRLAKETHGRVCSVRYRLAPQAAFPAQLLDGFMMYLSLLYPPPGSMHEAVPAKDIVFAGDSAGGNLVFALLQLLLQLHRTSDKPTVRFHGKDVDVPLPAGACANSGWFDICRAMPSLSTNAKYDYLPPPNHDDAMTRFPKDDVWPADPPRGDLFCNLSLLDHLLTSPLAAESWKGAPPLWLCTGQECLSDEDCIVAARAVSQDVTVQWEQYEAMPHCFGMLMPTLPTGDRCLRSWGDFCRRCVDEPESVKTNGTYIYAKTGKEESIDVSGVTSISLGEAKKLMREAKERRLQGYEKEGKGMPKPAL</sequence>
<dbReference type="PANTHER" id="PTHR48081:SF25">
    <property type="entry name" value="PUTATIVE (AFU_ORTHOLOGUE AFUA_3G11560)-RELATED"/>
    <property type="match status" value="1"/>
</dbReference>
<comment type="similarity">
    <text evidence="1">Belongs to the 'GDXG' lipolytic enzyme family.</text>
</comment>
<dbReference type="InterPro" id="IPR002168">
    <property type="entry name" value="Lipase_GDXG_HIS_AS"/>
</dbReference>
<accession>A0AAN7VXU7</accession>
<evidence type="ECO:0000256" key="2">
    <source>
        <dbReference type="ARBA" id="ARBA00022801"/>
    </source>
</evidence>
<evidence type="ECO:0000256" key="1">
    <source>
        <dbReference type="ARBA" id="ARBA00010515"/>
    </source>
</evidence>
<evidence type="ECO:0000256" key="3">
    <source>
        <dbReference type="PROSITE-ProRule" id="PRU10038"/>
    </source>
</evidence>
<dbReference type="Pfam" id="PF07859">
    <property type="entry name" value="Abhydrolase_3"/>
    <property type="match status" value="1"/>
</dbReference>
<dbReference type="Proteomes" id="UP001310594">
    <property type="component" value="Unassembled WGS sequence"/>
</dbReference>
<dbReference type="InterPro" id="IPR013094">
    <property type="entry name" value="AB_hydrolase_3"/>
</dbReference>
<dbReference type="PANTHER" id="PTHR48081">
    <property type="entry name" value="AB HYDROLASE SUPERFAMILY PROTEIN C4A8.06C"/>
    <property type="match status" value="1"/>
</dbReference>
<dbReference type="AlphaFoldDB" id="A0AAN7VXU7"/>
<dbReference type="Gene3D" id="3.40.50.1820">
    <property type="entry name" value="alpha/beta hydrolase"/>
    <property type="match status" value="1"/>
</dbReference>
<name>A0AAN7VXU7_9PEZI</name>
<evidence type="ECO:0000259" key="4">
    <source>
        <dbReference type="Pfam" id="PF07859"/>
    </source>
</evidence>
<dbReference type="InterPro" id="IPR029058">
    <property type="entry name" value="AB_hydrolase_fold"/>
</dbReference>
<evidence type="ECO:0000313" key="6">
    <source>
        <dbReference type="Proteomes" id="UP001310594"/>
    </source>
</evidence>
<evidence type="ECO:0000313" key="5">
    <source>
        <dbReference type="EMBL" id="KAK5692544.1"/>
    </source>
</evidence>
<dbReference type="GO" id="GO:0016787">
    <property type="term" value="F:hydrolase activity"/>
    <property type="evidence" value="ECO:0007669"/>
    <property type="project" value="UniProtKB-KW"/>
</dbReference>
<protein>
    <recommendedName>
        <fullName evidence="4">Alpha/beta hydrolase fold-3 domain-containing protein</fullName>
    </recommendedName>
</protein>
<organism evidence="5 6">
    <name type="scientific">Elasticomyces elasticus</name>
    <dbReference type="NCBI Taxonomy" id="574655"/>
    <lineage>
        <taxon>Eukaryota</taxon>
        <taxon>Fungi</taxon>
        <taxon>Dikarya</taxon>
        <taxon>Ascomycota</taxon>
        <taxon>Pezizomycotina</taxon>
        <taxon>Dothideomycetes</taxon>
        <taxon>Dothideomycetidae</taxon>
        <taxon>Mycosphaerellales</taxon>
        <taxon>Teratosphaeriaceae</taxon>
        <taxon>Elasticomyces</taxon>
    </lineage>
</organism>
<feature type="domain" description="Alpha/beta hydrolase fold-3" evidence="4">
    <location>
        <begin position="162"/>
        <end position="400"/>
    </location>
</feature>
<dbReference type="EMBL" id="JAVRQU010000019">
    <property type="protein sequence ID" value="KAK5692544.1"/>
    <property type="molecule type" value="Genomic_DNA"/>
</dbReference>
<dbReference type="InterPro" id="IPR050300">
    <property type="entry name" value="GDXG_lipolytic_enzyme"/>
</dbReference>
<dbReference type="PROSITE" id="PS01174">
    <property type="entry name" value="LIPASE_GDXG_SER"/>
    <property type="match status" value="1"/>
</dbReference>
<gene>
    <name evidence="5" type="ORF">LTR97_010855</name>
</gene>
<comment type="caution">
    <text evidence="5">The sequence shown here is derived from an EMBL/GenBank/DDBJ whole genome shotgun (WGS) entry which is preliminary data.</text>
</comment>
<reference evidence="5" key="1">
    <citation type="submission" date="2023-08" db="EMBL/GenBank/DDBJ databases">
        <title>Black Yeasts Isolated from many extreme environments.</title>
        <authorList>
            <person name="Coleine C."/>
            <person name="Stajich J.E."/>
            <person name="Selbmann L."/>
        </authorList>
    </citation>
    <scope>NUCLEOTIDE SEQUENCE</scope>
    <source>
        <strain evidence="5">CCFEE 5810</strain>
    </source>
</reference>